<reference evidence="6" key="1">
    <citation type="submission" date="2016-11" db="EMBL/GenBank/DDBJ databases">
        <authorList>
            <person name="Varghese N."/>
            <person name="Submissions S."/>
        </authorList>
    </citation>
    <scope>NUCLEOTIDE SEQUENCE [LARGE SCALE GENOMIC DNA]</scope>
    <source>
        <strain evidence="6">DSM 19741</strain>
    </source>
</reference>
<evidence type="ECO:0000313" key="5">
    <source>
        <dbReference type="EMBL" id="SHG23360.1"/>
    </source>
</evidence>
<dbReference type="Gene3D" id="3.10.580.10">
    <property type="entry name" value="CBS-domain"/>
    <property type="match status" value="1"/>
</dbReference>
<dbReference type="CDD" id="cd00038">
    <property type="entry name" value="CAP_ED"/>
    <property type="match status" value="1"/>
</dbReference>
<dbReference type="PANTHER" id="PTHR43080:SF2">
    <property type="entry name" value="CBS DOMAIN-CONTAINING PROTEIN"/>
    <property type="match status" value="1"/>
</dbReference>
<evidence type="ECO:0000256" key="1">
    <source>
        <dbReference type="ARBA" id="ARBA00023122"/>
    </source>
</evidence>
<dbReference type="InterPro" id="IPR014710">
    <property type="entry name" value="RmlC-like_jellyroll"/>
</dbReference>
<dbReference type="InterPro" id="IPR000644">
    <property type="entry name" value="CBS_dom"/>
</dbReference>
<evidence type="ECO:0000259" key="3">
    <source>
        <dbReference type="PROSITE" id="PS50042"/>
    </source>
</evidence>
<keyword evidence="1 2" id="KW-0129">CBS domain</keyword>
<dbReference type="InterPro" id="IPR000595">
    <property type="entry name" value="cNMP-bd_dom"/>
</dbReference>
<keyword evidence="6" id="KW-1185">Reference proteome</keyword>
<organism evidence="5 6">
    <name type="scientific">Flavobacterium segetis</name>
    <dbReference type="NCBI Taxonomy" id="271157"/>
    <lineage>
        <taxon>Bacteria</taxon>
        <taxon>Pseudomonadati</taxon>
        <taxon>Bacteroidota</taxon>
        <taxon>Flavobacteriia</taxon>
        <taxon>Flavobacteriales</taxon>
        <taxon>Flavobacteriaceae</taxon>
        <taxon>Flavobacterium</taxon>
    </lineage>
</organism>
<dbReference type="Pfam" id="PF03445">
    <property type="entry name" value="DUF294"/>
    <property type="match status" value="1"/>
</dbReference>
<dbReference type="SUPFAM" id="SSF54631">
    <property type="entry name" value="CBS-domain pair"/>
    <property type="match status" value="1"/>
</dbReference>
<dbReference type="PANTHER" id="PTHR43080">
    <property type="entry name" value="CBS DOMAIN-CONTAINING PROTEIN CBSX3, MITOCHONDRIAL"/>
    <property type="match status" value="1"/>
</dbReference>
<accession>A0A1M5I613</accession>
<evidence type="ECO:0000259" key="4">
    <source>
        <dbReference type="PROSITE" id="PS51371"/>
    </source>
</evidence>
<sequence length="657" mass="74399">MIVFLKLLFLQSIFIYPFSMNTIAEHIADFLKGYPPFNHLTFDQLSEIASSIRVLNLEKNKELFQVNEILHDSFYVVASGVVNLSVIADAEESLLNKCSVGDLFGLRPFFAKNNYMMTAKAREESIIYAIPIATFRPFVANNSEVLNYLLESFAVNTRNPKDKENLTGKLISDTVYYSDQQSEMQYFQSLSYNITPLKTTSSTTVQEAALAMTASLKNSILICDNDVPIGIITDTDMRSKIATGRYPLTVTVDKIMSSPVITVMENISLAEAQLLMLKHNATHLCVTHDGTDKSTIKGIINEHDLIIAQASNPGVLIKEIKRCQAPKELKQIRDRLTDLIQTSITKNIPISHIFNIASEINLAIIKRSVELSILDLGSPPARFAWLSIGSQGRKEQLLLTDQDSILIFEDVAADKYREVKDYFIKLAKKTTFTLEEIGYNLCPNGHLGSNLLWCKSLTDWVKQYDNWMNTPGENSNEISSVFFDYEIAFGEQKIEDTITNVIFKNSKNNTLFYDFLGNDALRKNSPLSFFKNFNVEDEGANKNKFDIKTRALLPLIDGARLFALYFEIRGINNTFQRFKQLAISDTKHAEIYLNCAEAFLILSKFRTVEGLKNDSSGQFINLDELSKVDREKLKNALAPMRELEELIKSKFKLTQFS</sequence>
<gene>
    <name evidence="5" type="ORF">SAMN05444396_106148</name>
</gene>
<feature type="domain" description="Cyclic nucleotide-binding" evidence="3">
    <location>
        <begin position="36"/>
        <end position="156"/>
    </location>
</feature>
<evidence type="ECO:0000313" key="6">
    <source>
        <dbReference type="Proteomes" id="UP000184036"/>
    </source>
</evidence>
<dbReference type="SMART" id="SM00100">
    <property type="entry name" value="cNMP"/>
    <property type="match status" value="1"/>
</dbReference>
<evidence type="ECO:0000256" key="2">
    <source>
        <dbReference type="PROSITE-ProRule" id="PRU00703"/>
    </source>
</evidence>
<dbReference type="SUPFAM" id="SSF51206">
    <property type="entry name" value="cAMP-binding domain-like"/>
    <property type="match status" value="1"/>
</dbReference>
<protein>
    <submittedName>
        <fullName evidence="5">CBS domain-containing protein</fullName>
    </submittedName>
</protein>
<name>A0A1M5I613_9FLAO</name>
<dbReference type="STRING" id="271157.SAMN05444396_106148"/>
<dbReference type="GO" id="GO:0008773">
    <property type="term" value="F:[protein-PII] uridylyltransferase activity"/>
    <property type="evidence" value="ECO:0007669"/>
    <property type="project" value="InterPro"/>
</dbReference>
<dbReference type="InterPro" id="IPR018490">
    <property type="entry name" value="cNMP-bd_dom_sf"/>
</dbReference>
<dbReference type="PROSITE" id="PS51371">
    <property type="entry name" value="CBS"/>
    <property type="match status" value="1"/>
</dbReference>
<dbReference type="AlphaFoldDB" id="A0A1M5I613"/>
<dbReference type="Pfam" id="PF00571">
    <property type="entry name" value="CBS"/>
    <property type="match status" value="2"/>
</dbReference>
<dbReference type="Pfam" id="PF00027">
    <property type="entry name" value="cNMP_binding"/>
    <property type="match status" value="1"/>
</dbReference>
<dbReference type="PROSITE" id="PS50042">
    <property type="entry name" value="CNMP_BINDING_3"/>
    <property type="match status" value="1"/>
</dbReference>
<dbReference type="Pfam" id="PF10335">
    <property type="entry name" value="DUF294_C"/>
    <property type="match status" value="1"/>
</dbReference>
<dbReference type="InterPro" id="IPR018821">
    <property type="entry name" value="DUF294_put_nucleoTrafse_sb-bd"/>
</dbReference>
<dbReference type="SMART" id="SM00116">
    <property type="entry name" value="CBS"/>
    <property type="match status" value="2"/>
</dbReference>
<dbReference type="InterPro" id="IPR046342">
    <property type="entry name" value="CBS_dom_sf"/>
</dbReference>
<dbReference type="InterPro" id="IPR051257">
    <property type="entry name" value="Diverse_CBS-Domain"/>
</dbReference>
<dbReference type="Gene3D" id="2.60.120.10">
    <property type="entry name" value="Jelly Rolls"/>
    <property type="match status" value="1"/>
</dbReference>
<dbReference type="Proteomes" id="UP000184036">
    <property type="component" value="Unassembled WGS sequence"/>
</dbReference>
<proteinExistence type="predicted"/>
<dbReference type="InterPro" id="IPR005105">
    <property type="entry name" value="GlnD_Uridyltrans_N"/>
</dbReference>
<feature type="domain" description="CBS" evidence="4">
    <location>
        <begin position="256"/>
        <end position="319"/>
    </location>
</feature>
<dbReference type="CDD" id="cd05401">
    <property type="entry name" value="NT_GlnE_GlnD_like"/>
    <property type="match status" value="1"/>
</dbReference>
<dbReference type="EMBL" id="FQWE01000006">
    <property type="protein sequence ID" value="SHG23360.1"/>
    <property type="molecule type" value="Genomic_DNA"/>
</dbReference>